<feature type="region of interest" description="Disordered" evidence="1">
    <location>
        <begin position="171"/>
        <end position="222"/>
    </location>
</feature>
<dbReference type="OrthoDB" id="327084at2759"/>
<dbReference type="Proteomes" id="UP000039865">
    <property type="component" value="Unassembled WGS sequence"/>
</dbReference>
<proteinExistence type="predicted"/>
<sequence length="513" mass="59112">MENQTLIQQTIFDKSLQSSYEKLQKRSDQIARYYNQNFNEYTNNVNKSIEQLNDSQRSYQQQSQVDFIRNSISKTRDVNNEVFISDEDKQENARRGFQNHKLRLQLGVFGDFNISTLPNVVSGTAYQQKRLIFRTMDKNNEINMQPQIAQQNVSRLQTSNLTNTSNIMSALGNRDGKRGKSVTSNHTKQAPLLMTRQSMGKQSNMDTSKLSDKNGEVSMRSRQVFQNKDFLTDHEKKFGDSKNLENINNSFQKLSSLQDRNWSQRDISKVVYSSPHNFSGAYDKSINSQFNSILSGKKIRSNGFQGASQSDMTRTDLRTMQLNKINQMILEKRTAMQVDYPTIKEAIKQDQASASQSMNQDQQQLYSQIRYRSLGRADRNNDPMHFEKVLTDRRSQLSPKHYNGNYNTQILWEAKQRDLKSTMGLQKATFDIINNRDRTTAVQDLSSRLLNKKVNGISEFAQVTHVTAPKINRDYQKVFQSDPNVFKRSQGLLSKFANCAASHKILIPSFKKA</sequence>
<organism evidence="2 3">
    <name type="scientific">Stylonychia lemnae</name>
    <name type="common">Ciliate</name>
    <dbReference type="NCBI Taxonomy" id="5949"/>
    <lineage>
        <taxon>Eukaryota</taxon>
        <taxon>Sar</taxon>
        <taxon>Alveolata</taxon>
        <taxon>Ciliophora</taxon>
        <taxon>Intramacronucleata</taxon>
        <taxon>Spirotrichea</taxon>
        <taxon>Stichotrichia</taxon>
        <taxon>Sporadotrichida</taxon>
        <taxon>Oxytrichidae</taxon>
        <taxon>Stylonychinae</taxon>
        <taxon>Stylonychia</taxon>
    </lineage>
</organism>
<evidence type="ECO:0000256" key="1">
    <source>
        <dbReference type="SAM" id="MobiDB-lite"/>
    </source>
</evidence>
<feature type="compositionally biased region" description="Polar residues" evidence="1">
    <location>
        <begin position="195"/>
        <end position="208"/>
    </location>
</feature>
<gene>
    <name evidence="2" type="primary">Contig9083.g9714</name>
    <name evidence="2" type="ORF">STYLEM_19784</name>
</gene>
<accession>A0A078B8A7</accession>
<protein>
    <submittedName>
        <fullName evidence="2">Uncharacterized protein</fullName>
    </submittedName>
</protein>
<dbReference type="AlphaFoldDB" id="A0A078B8A7"/>
<evidence type="ECO:0000313" key="3">
    <source>
        <dbReference type="Proteomes" id="UP000039865"/>
    </source>
</evidence>
<reference evidence="2 3" key="1">
    <citation type="submission" date="2014-06" db="EMBL/GenBank/DDBJ databases">
        <authorList>
            <person name="Swart Estienne"/>
        </authorList>
    </citation>
    <scope>NUCLEOTIDE SEQUENCE [LARGE SCALE GENOMIC DNA]</scope>
    <source>
        <strain evidence="2 3">130c</strain>
    </source>
</reference>
<name>A0A078B8A7_STYLE</name>
<dbReference type="EMBL" id="CCKQ01018662">
    <property type="protein sequence ID" value="CDW90639.1"/>
    <property type="molecule type" value="Genomic_DNA"/>
</dbReference>
<keyword evidence="3" id="KW-1185">Reference proteome</keyword>
<dbReference type="InParanoid" id="A0A078B8A7"/>
<evidence type="ECO:0000313" key="2">
    <source>
        <dbReference type="EMBL" id="CDW90639.1"/>
    </source>
</evidence>